<evidence type="ECO:0000313" key="2">
    <source>
        <dbReference type="Proteomes" id="UP000019132"/>
    </source>
</evidence>
<reference evidence="2" key="2">
    <citation type="submission" date="2010-04" db="EMBL/GenBank/DDBJ databases">
        <authorList>
            <person name="Buell R."/>
            <person name="Hamilton J."/>
            <person name="Hostetler J."/>
        </authorList>
    </citation>
    <scope>NUCLEOTIDE SEQUENCE [LARGE SCALE GENOMIC DNA]</scope>
    <source>
        <strain evidence="2">DAOM:BR144</strain>
    </source>
</reference>
<organism evidence="1 2">
    <name type="scientific">Globisporangium ultimum (strain ATCC 200006 / CBS 805.95 / DAOM BR144)</name>
    <name type="common">Pythium ultimum</name>
    <dbReference type="NCBI Taxonomy" id="431595"/>
    <lineage>
        <taxon>Eukaryota</taxon>
        <taxon>Sar</taxon>
        <taxon>Stramenopiles</taxon>
        <taxon>Oomycota</taxon>
        <taxon>Peronosporomycetes</taxon>
        <taxon>Pythiales</taxon>
        <taxon>Pythiaceae</taxon>
        <taxon>Globisporangium</taxon>
    </lineage>
</organism>
<dbReference type="AlphaFoldDB" id="K3WCN2"/>
<accession>K3WCN2</accession>
<sequence length="109" mass="12475">MEARTQFINPTMRFSESSRFRTENGDNYAAKLDVIPLPNATSVKQVYDAILFHLFNVDISLAEKMVETVTLREKQDSGDGFASQHRVRCTNQDVDVEINAAVFARPRWH</sequence>
<dbReference type="VEuPathDB" id="FungiDB:PYU1_G002720"/>
<protein>
    <submittedName>
        <fullName evidence="1">Uncharacterized protein</fullName>
    </submittedName>
</protein>
<dbReference type="EnsemblProtists" id="PYU1_T002723">
    <property type="protein sequence ID" value="PYU1_T002723"/>
    <property type="gene ID" value="PYU1_G002720"/>
</dbReference>
<reference evidence="1" key="3">
    <citation type="submission" date="2015-02" db="UniProtKB">
        <authorList>
            <consortium name="EnsemblProtists"/>
        </authorList>
    </citation>
    <scope>IDENTIFICATION</scope>
    <source>
        <strain evidence="1">DAOM BR144</strain>
    </source>
</reference>
<dbReference type="InParanoid" id="K3WCN2"/>
<keyword evidence="2" id="KW-1185">Reference proteome</keyword>
<evidence type="ECO:0000313" key="1">
    <source>
        <dbReference type="EnsemblProtists" id="PYU1_T002723"/>
    </source>
</evidence>
<proteinExistence type="predicted"/>
<dbReference type="HOGENOM" id="CLU_2189237_0_0_1"/>
<name>K3WCN2_GLOUD</name>
<dbReference type="Proteomes" id="UP000019132">
    <property type="component" value="Unassembled WGS sequence"/>
</dbReference>
<dbReference type="EMBL" id="GL376628">
    <property type="status" value="NOT_ANNOTATED_CDS"/>
    <property type="molecule type" value="Genomic_DNA"/>
</dbReference>
<reference evidence="2" key="1">
    <citation type="journal article" date="2010" name="Genome Biol.">
        <title>Genome sequence of the necrotrophic plant pathogen Pythium ultimum reveals original pathogenicity mechanisms and effector repertoire.</title>
        <authorList>
            <person name="Levesque C.A."/>
            <person name="Brouwer H."/>
            <person name="Cano L."/>
            <person name="Hamilton J.P."/>
            <person name="Holt C."/>
            <person name="Huitema E."/>
            <person name="Raffaele S."/>
            <person name="Robideau G.P."/>
            <person name="Thines M."/>
            <person name="Win J."/>
            <person name="Zerillo M.M."/>
            <person name="Beakes G.W."/>
            <person name="Boore J.L."/>
            <person name="Busam D."/>
            <person name="Dumas B."/>
            <person name="Ferriera S."/>
            <person name="Fuerstenberg S.I."/>
            <person name="Gachon C.M."/>
            <person name="Gaulin E."/>
            <person name="Govers F."/>
            <person name="Grenville-Briggs L."/>
            <person name="Horner N."/>
            <person name="Hostetler J."/>
            <person name="Jiang R.H."/>
            <person name="Johnson J."/>
            <person name="Krajaejun T."/>
            <person name="Lin H."/>
            <person name="Meijer H.J."/>
            <person name="Moore B."/>
            <person name="Morris P."/>
            <person name="Phuntmart V."/>
            <person name="Puiu D."/>
            <person name="Shetty J."/>
            <person name="Stajich J.E."/>
            <person name="Tripathy S."/>
            <person name="Wawra S."/>
            <person name="van West P."/>
            <person name="Whitty B.R."/>
            <person name="Coutinho P.M."/>
            <person name="Henrissat B."/>
            <person name="Martin F."/>
            <person name="Thomas P.D."/>
            <person name="Tyler B.M."/>
            <person name="De Vries R.P."/>
            <person name="Kamoun S."/>
            <person name="Yandell M."/>
            <person name="Tisserat N."/>
            <person name="Buell C.R."/>
        </authorList>
    </citation>
    <scope>NUCLEOTIDE SEQUENCE</scope>
    <source>
        <strain evidence="2">DAOM:BR144</strain>
    </source>
</reference>